<accession>A0A444LMH2</accession>
<evidence type="ECO:0000259" key="1">
    <source>
        <dbReference type="PROSITE" id="PS50943"/>
    </source>
</evidence>
<keyword evidence="3" id="KW-1185">Reference proteome</keyword>
<dbReference type="PROSITE" id="PS50943">
    <property type="entry name" value="HTH_CROC1"/>
    <property type="match status" value="1"/>
</dbReference>
<dbReference type="SUPFAM" id="SSF47413">
    <property type="entry name" value="lambda repressor-like DNA-binding domains"/>
    <property type="match status" value="1"/>
</dbReference>
<protein>
    <submittedName>
        <fullName evidence="2">XRE family transcriptional regulator</fullName>
    </submittedName>
</protein>
<reference evidence="2 3" key="1">
    <citation type="submission" date="2019-01" db="EMBL/GenBank/DDBJ databases">
        <title>The draft genome of Rhizobium sp. 24NR.</title>
        <authorList>
            <person name="Liu L."/>
            <person name="Liang L."/>
            <person name="Shi S."/>
            <person name="Xu L."/>
            <person name="Wang X."/>
            <person name="Li L."/>
            <person name="Zhang X."/>
        </authorList>
    </citation>
    <scope>NUCLEOTIDE SEQUENCE [LARGE SCALE GENOMIC DNA]</scope>
    <source>
        <strain evidence="2 3">24NR</strain>
    </source>
</reference>
<dbReference type="SMART" id="SM00530">
    <property type="entry name" value="HTH_XRE"/>
    <property type="match status" value="1"/>
</dbReference>
<comment type="caution">
    <text evidence="2">The sequence shown here is derived from an EMBL/GenBank/DDBJ whole genome shotgun (WGS) entry which is preliminary data.</text>
</comment>
<sequence length="112" mass="12856">MSRRISKEEGPHPVDVHVGRRLRMRRAQLGMSQTTLGDQLGITFQQIQKYERGANRVSASMLHDIARVMETQIAYFFEDLPTWTLRAQRQQLAPSGIRAFSRACDASWEHTA</sequence>
<organism evidence="2 3">
    <name type="scientific">Neorhizobium lilium</name>
    <dbReference type="NCBI Taxonomy" id="2503024"/>
    <lineage>
        <taxon>Bacteria</taxon>
        <taxon>Pseudomonadati</taxon>
        <taxon>Pseudomonadota</taxon>
        <taxon>Alphaproteobacteria</taxon>
        <taxon>Hyphomicrobiales</taxon>
        <taxon>Rhizobiaceae</taxon>
        <taxon>Rhizobium/Agrobacterium group</taxon>
        <taxon>Neorhizobium</taxon>
    </lineage>
</organism>
<evidence type="ECO:0000313" key="2">
    <source>
        <dbReference type="EMBL" id="RWX81472.1"/>
    </source>
</evidence>
<dbReference type="Proteomes" id="UP000287687">
    <property type="component" value="Unassembled WGS sequence"/>
</dbReference>
<dbReference type="OrthoDB" id="9797172at2"/>
<dbReference type="Gene3D" id="1.10.260.40">
    <property type="entry name" value="lambda repressor-like DNA-binding domains"/>
    <property type="match status" value="1"/>
</dbReference>
<dbReference type="InterPro" id="IPR010982">
    <property type="entry name" value="Lambda_DNA-bd_dom_sf"/>
</dbReference>
<dbReference type="InterPro" id="IPR001387">
    <property type="entry name" value="Cro/C1-type_HTH"/>
</dbReference>
<dbReference type="Pfam" id="PF01381">
    <property type="entry name" value="HTH_3"/>
    <property type="match status" value="1"/>
</dbReference>
<dbReference type="CDD" id="cd00093">
    <property type="entry name" value="HTH_XRE"/>
    <property type="match status" value="1"/>
</dbReference>
<feature type="domain" description="HTH cro/C1-type" evidence="1">
    <location>
        <begin position="22"/>
        <end position="76"/>
    </location>
</feature>
<dbReference type="EMBL" id="SBIP01000001">
    <property type="protein sequence ID" value="RWX81472.1"/>
    <property type="molecule type" value="Genomic_DNA"/>
</dbReference>
<proteinExistence type="predicted"/>
<dbReference type="AlphaFoldDB" id="A0A444LMH2"/>
<evidence type="ECO:0000313" key="3">
    <source>
        <dbReference type="Proteomes" id="UP000287687"/>
    </source>
</evidence>
<dbReference type="GO" id="GO:0003677">
    <property type="term" value="F:DNA binding"/>
    <property type="evidence" value="ECO:0007669"/>
    <property type="project" value="InterPro"/>
</dbReference>
<name>A0A444LMH2_9HYPH</name>
<dbReference type="RefSeq" id="WP_128441315.1">
    <property type="nucleotide sequence ID" value="NZ_SBIP01000001.1"/>
</dbReference>
<gene>
    <name evidence="2" type="ORF">EPK99_04055</name>
</gene>